<gene>
    <name evidence="1" type="ORF">GJJ30_03630</name>
</gene>
<dbReference type="EMBL" id="WJXZ01000001">
    <property type="protein sequence ID" value="MRS60371.1"/>
    <property type="molecule type" value="Genomic_DNA"/>
</dbReference>
<name>A0A7K0EFM2_9BACT</name>
<dbReference type="InterPro" id="IPR009003">
    <property type="entry name" value="Peptidase_S1_PA"/>
</dbReference>
<dbReference type="RefSeq" id="WP_154173228.1">
    <property type="nucleotide sequence ID" value="NZ_WJXZ01000001.1"/>
</dbReference>
<dbReference type="InterPro" id="IPR043504">
    <property type="entry name" value="Peptidase_S1_PA_chymotrypsin"/>
</dbReference>
<dbReference type="OrthoDB" id="4696264at2"/>
<comment type="caution">
    <text evidence="1">The sequence shown here is derived from an EMBL/GenBank/DDBJ whole genome shotgun (WGS) entry which is preliminary data.</text>
</comment>
<accession>A0A7K0EFM2</accession>
<dbReference type="AlphaFoldDB" id="A0A7K0EFM2"/>
<keyword evidence="2" id="KW-1185">Reference proteome</keyword>
<dbReference type="Pfam" id="PF13365">
    <property type="entry name" value="Trypsin_2"/>
    <property type="match status" value="1"/>
</dbReference>
<organism evidence="1 2">
    <name type="scientific">Larkinella terrae</name>
    <dbReference type="NCBI Taxonomy" id="2025311"/>
    <lineage>
        <taxon>Bacteria</taxon>
        <taxon>Pseudomonadati</taxon>
        <taxon>Bacteroidota</taxon>
        <taxon>Cytophagia</taxon>
        <taxon>Cytophagales</taxon>
        <taxon>Spirosomataceae</taxon>
        <taxon>Larkinella</taxon>
    </lineage>
</organism>
<evidence type="ECO:0000313" key="1">
    <source>
        <dbReference type="EMBL" id="MRS60371.1"/>
    </source>
</evidence>
<dbReference type="SUPFAM" id="SSF50494">
    <property type="entry name" value="Trypsin-like serine proteases"/>
    <property type="match status" value="1"/>
</dbReference>
<sequence length="288" mass="32669">MKNEMITQKIKPFKSIAHSIVMIECTLPSRETRKGTGFIYEFCNKEDGRAIQAIVTNKHLVRDAKWTHIRFTKKKEDGTPDHGNQVVTVCTDFWASCVPHPDPKTDLCIYPLNGLMKKAEREGIAIYIPPLGSYRTPTEKEMRDTDTVEEIYVVGYPNGLLDSENNEPIYRKGITATDINLNYCDRRQFLVDTGIFQGSSGSPVFMVVNEVSLEDNRYVLVKRMRLVGIVGFVLIHSNKGVVRTLAFEDMPVDPAATQTQNYLGVAIHYSKLLEFEELLTQPNQVSVY</sequence>
<evidence type="ECO:0008006" key="3">
    <source>
        <dbReference type="Google" id="ProtNLM"/>
    </source>
</evidence>
<protein>
    <recommendedName>
        <fullName evidence="3">Serine protease</fullName>
    </recommendedName>
</protein>
<proteinExistence type="predicted"/>
<dbReference type="Gene3D" id="2.40.10.10">
    <property type="entry name" value="Trypsin-like serine proteases"/>
    <property type="match status" value="2"/>
</dbReference>
<dbReference type="Proteomes" id="UP000441754">
    <property type="component" value="Unassembled WGS sequence"/>
</dbReference>
<evidence type="ECO:0000313" key="2">
    <source>
        <dbReference type="Proteomes" id="UP000441754"/>
    </source>
</evidence>
<reference evidence="1 2" key="1">
    <citation type="journal article" date="2018" name="Antonie Van Leeuwenhoek">
        <title>Larkinella terrae sp. nov., isolated from soil on Jeju Island, South Korea.</title>
        <authorList>
            <person name="Ten L.N."/>
            <person name="Jeon J."/>
            <person name="Park S.J."/>
            <person name="Park S."/>
            <person name="Lee S.Y."/>
            <person name="Kim M.K."/>
            <person name="Jung H.Y."/>
        </authorList>
    </citation>
    <scope>NUCLEOTIDE SEQUENCE [LARGE SCALE GENOMIC DNA]</scope>
    <source>
        <strain evidence="1 2">KCTC 52001</strain>
    </source>
</reference>